<evidence type="ECO:0000313" key="1">
    <source>
        <dbReference type="EMBL" id="CAK9325633.1"/>
    </source>
</evidence>
<dbReference type="EMBL" id="OZ021741">
    <property type="protein sequence ID" value="CAK9325633.1"/>
    <property type="molecule type" value="Genomic_DNA"/>
</dbReference>
<dbReference type="Proteomes" id="UP001642487">
    <property type="component" value="Chromosome 7"/>
</dbReference>
<protein>
    <submittedName>
        <fullName evidence="1">Uncharacterized protein</fullName>
    </submittedName>
</protein>
<gene>
    <name evidence="1" type="ORF">CITCOLO1_LOCUS17900</name>
</gene>
<name>A0ABP0YYL5_9ROSI</name>
<proteinExistence type="predicted"/>
<keyword evidence="2" id="KW-1185">Reference proteome</keyword>
<reference evidence="1 2" key="1">
    <citation type="submission" date="2024-03" db="EMBL/GenBank/DDBJ databases">
        <authorList>
            <person name="Gkanogiannis A."/>
            <person name="Becerra Lopez-Lavalle L."/>
        </authorList>
    </citation>
    <scope>NUCLEOTIDE SEQUENCE [LARGE SCALE GENOMIC DNA]</scope>
</reference>
<sequence>MQRLRHIDPTTKCGSPYVVSNETSSWWSSENVVLPNSKMLDFRMRARTPEQQELDIESNIKKISYTNPFCQEKAEGLVQTWHADLKRMKEVSMLHSSRSIFTANISIKGIILMVKKWYADRNSTEQMGTISFPAEMKSYIFVQ</sequence>
<evidence type="ECO:0000313" key="2">
    <source>
        <dbReference type="Proteomes" id="UP001642487"/>
    </source>
</evidence>
<organism evidence="1 2">
    <name type="scientific">Citrullus colocynthis</name>
    <name type="common">colocynth</name>
    <dbReference type="NCBI Taxonomy" id="252529"/>
    <lineage>
        <taxon>Eukaryota</taxon>
        <taxon>Viridiplantae</taxon>
        <taxon>Streptophyta</taxon>
        <taxon>Embryophyta</taxon>
        <taxon>Tracheophyta</taxon>
        <taxon>Spermatophyta</taxon>
        <taxon>Magnoliopsida</taxon>
        <taxon>eudicotyledons</taxon>
        <taxon>Gunneridae</taxon>
        <taxon>Pentapetalae</taxon>
        <taxon>rosids</taxon>
        <taxon>fabids</taxon>
        <taxon>Cucurbitales</taxon>
        <taxon>Cucurbitaceae</taxon>
        <taxon>Benincaseae</taxon>
        <taxon>Citrullus</taxon>
    </lineage>
</organism>
<accession>A0ABP0YYL5</accession>